<protein>
    <submittedName>
        <fullName evidence="1">Uncharacterized protein</fullName>
    </submittedName>
</protein>
<sequence length="111" mass="12585">MNHNSPIALAVKLEECRQTTIDDLVINLCIKAAFLTNQDIKKNSSRYQWVVKLTEHCKDAMALEDVIEGEVSEPLNPSNWDSIMASKKKQADEIVEIIAKQVMLAIPNYRD</sequence>
<name>A0A1C3JL19_9VIBR</name>
<dbReference type="EMBL" id="FLQZ01000182">
    <property type="protein sequence ID" value="SBT15785.1"/>
    <property type="molecule type" value="Genomic_DNA"/>
</dbReference>
<keyword evidence="2" id="KW-1185">Reference proteome</keyword>
<dbReference type="Proteomes" id="UP000092819">
    <property type="component" value="Unassembled WGS sequence"/>
</dbReference>
<evidence type="ECO:0000313" key="2">
    <source>
        <dbReference type="Proteomes" id="UP000092819"/>
    </source>
</evidence>
<gene>
    <name evidence="1" type="ORF">VCE7224_04596</name>
</gene>
<accession>A0A1C3JL19</accession>
<dbReference type="AlphaFoldDB" id="A0A1C3JL19"/>
<evidence type="ECO:0000313" key="1">
    <source>
        <dbReference type="EMBL" id="SBT15785.1"/>
    </source>
</evidence>
<organism evidence="1 2">
    <name type="scientific">Vibrio celticus</name>
    <dbReference type="NCBI Taxonomy" id="446372"/>
    <lineage>
        <taxon>Bacteria</taxon>
        <taxon>Pseudomonadati</taxon>
        <taxon>Pseudomonadota</taxon>
        <taxon>Gammaproteobacteria</taxon>
        <taxon>Vibrionales</taxon>
        <taxon>Vibrionaceae</taxon>
        <taxon>Vibrio</taxon>
    </lineage>
</organism>
<proteinExistence type="predicted"/>
<dbReference type="RefSeq" id="WP_065677867.1">
    <property type="nucleotide sequence ID" value="NZ_AP025463.1"/>
</dbReference>
<reference evidence="2" key="1">
    <citation type="submission" date="2016-06" db="EMBL/GenBank/DDBJ databases">
        <authorList>
            <person name="Rodrigo-Torres L."/>
            <person name="Arahal D.R."/>
        </authorList>
    </citation>
    <scope>NUCLEOTIDE SEQUENCE [LARGE SCALE GENOMIC DNA]</scope>
    <source>
        <strain evidence="2">CECT 7224</strain>
    </source>
</reference>